<dbReference type="PANTHER" id="PTHR22734">
    <property type="entry name" value="U3 SMALL NUCLEOLAR RIBONUCLEOPROTEIN PROTEIN IMP4"/>
    <property type="match status" value="1"/>
</dbReference>
<dbReference type="STRING" id="1054147.F4PWJ7"/>
<dbReference type="AlphaFoldDB" id="F4PWJ7"/>
<name>F4PWJ7_CACFS</name>
<dbReference type="FunFam" id="3.40.50.10480:FF:000002">
    <property type="entry name" value="Ribosome production factor 1"/>
    <property type="match status" value="1"/>
</dbReference>
<dbReference type="InterPro" id="IPR044281">
    <property type="entry name" value="IMP4/RPF1"/>
</dbReference>
<organism evidence="3 4">
    <name type="scientific">Cavenderia fasciculata</name>
    <name type="common">Slime mold</name>
    <name type="synonym">Dictyostelium fasciculatum</name>
    <dbReference type="NCBI Taxonomy" id="261658"/>
    <lineage>
        <taxon>Eukaryota</taxon>
        <taxon>Amoebozoa</taxon>
        <taxon>Evosea</taxon>
        <taxon>Eumycetozoa</taxon>
        <taxon>Dictyostelia</taxon>
        <taxon>Acytosteliales</taxon>
        <taxon>Cavenderiaceae</taxon>
        <taxon>Cavenderia</taxon>
    </lineage>
</organism>
<evidence type="ECO:0000256" key="1">
    <source>
        <dbReference type="SAM" id="MobiDB-lite"/>
    </source>
</evidence>
<feature type="domain" description="Brix" evidence="2">
    <location>
        <begin position="110"/>
        <end position="292"/>
    </location>
</feature>
<dbReference type="PROSITE" id="PS50833">
    <property type="entry name" value="BRIX"/>
    <property type="match status" value="1"/>
</dbReference>
<dbReference type="SMART" id="SM00879">
    <property type="entry name" value="Brix"/>
    <property type="match status" value="1"/>
</dbReference>
<dbReference type="KEGG" id="dfa:DFA_07485"/>
<dbReference type="Gene3D" id="3.40.50.10480">
    <property type="entry name" value="Probable brix-domain ribosomal biogenesis protein"/>
    <property type="match status" value="1"/>
</dbReference>
<evidence type="ECO:0000313" key="3">
    <source>
        <dbReference type="EMBL" id="EGG20361.1"/>
    </source>
</evidence>
<sequence>MKPMKSKKDEEIDGKVDIKFTPNEIKNKARRVILWNKLRQQTNKEKSERRRDRLKEAKKLGDQAPAKLLPRTIERLRKGDETIVQDEDEEVSEDVNLDEFASYFDGKEPKVCITTNTRPQGRHITPFVKMIEEILPNCEYFPRKDFKLKDIVKFCANRDYTDLLVVNEDNGVVHTMMMVHLPYGPTVQFRVTNITMPDKIENCGKMTSHKPELIINNFTTRLGLTVGRMFASMFPQDPNFKGRRVVTLHNQRDFIFFRHHRYEFASNEKAYLQELGPRFTLKLMYLQKGTFDATGGEYIHLHKADMDVDRKTFVL</sequence>
<protein>
    <submittedName>
        <fullName evidence="3">Brix domain-containing protein</fullName>
    </submittedName>
</protein>
<dbReference type="OrthoDB" id="264354at2759"/>
<dbReference type="SUPFAM" id="SSF52954">
    <property type="entry name" value="Class II aaRS ABD-related"/>
    <property type="match status" value="1"/>
</dbReference>
<dbReference type="RefSeq" id="XP_004367344.1">
    <property type="nucleotide sequence ID" value="XM_004367287.1"/>
</dbReference>
<reference evidence="4" key="1">
    <citation type="journal article" date="2011" name="Genome Res.">
        <title>Phylogeny-wide analysis of social amoeba genomes highlights ancient origins for complex intercellular communication.</title>
        <authorList>
            <person name="Heidel A.J."/>
            <person name="Lawal H.M."/>
            <person name="Felder M."/>
            <person name="Schilde C."/>
            <person name="Helps N.R."/>
            <person name="Tunggal B."/>
            <person name="Rivero F."/>
            <person name="John U."/>
            <person name="Schleicher M."/>
            <person name="Eichinger L."/>
            <person name="Platzer M."/>
            <person name="Noegel A.A."/>
            <person name="Schaap P."/>
            <person name="Gloeckner G."/>
        </authorList>
    </citation>
    <scope>NUCLEOTIDE SEQUENCE [LARGE SCALE GENOMIC DNA]</scope>
    <source>
        <strain evidence="4">SH3</strain>
    </source>
</reference>
<dbReference type="OMA" id="AWIISNK"/>
<keyword evidence="4" id="KW-1185">Reference proteome</keyword>
<gene>
    <name evidence="3" type="primary">bxdc5</name>
    <name evidence="3" type="ORF">DFA_07485</name>
</gene>
<dbReference type="GO" id="GO:0000460">
    <property type="term" value="P:maturation of 5.8S rRNA"/>
    <property type="evidence" value="ECO:0007669"/>
    <property type="project" value="TreeGrafter"/>
</dbReference>
<dbReference type="GO" id="GO:0005730">
    <property type="term" value="C:nucleolus"/>
    <property type="evidence" value="ECO:0007669"/>
    <property type="project" value="TreeGrafter"/>
</dbReference>
<feature type="compositionally biased region" description="Basic and acidic residues" evidence="1">
    <location>
        <begin position="42"/>
        <end position="61"/>
    </location>
</feature>
<dbReference type="EMBL" id="GL883013">
    <property type="protein sequence ID" value="EGG20361.1"/>
    <property type="molecule type" value="Genomic_DNA"/>
</dbReference>
<dbReference type="Pfam" id="PF04427">
    <property type="entry name" value="Brix"/>
    <property type="match status" value="1"/>
</dbReference>
<dbReference type="InterPro" id="IPR007109">
    <property type="entry name" value="Brix"/>
</dbReference>
<dbReference type="GO" id="GO:0000470">
    <property type="term" value="P:maturation of LSU-rRNA"/>
    <property type="evidence" value="ECO:0007669"/>
    <property type="project" value="TreeGrafter"/>
</dbReference>
<proteinExistence type="predicted"/>
<dbReference type="Proteomes" id="UP000007797">
    <property type="component" value="Unassembled WGS sequence"/>
</dbReference>
<dbReference type="GeneID" id="14872158"/>
<dbReference type="GO" id="GO:0030687">
    <property type="term" value="C:preribosome, large subunit precursor"/>
    <property type="evidence" value="ECO:0007669"/>
    <property type="project" value="TreeGrafter"/>
</dbReference>
<evidence type="ECO:0000259" key="2">
    <source>
        <dbReference type="PROSITE" id="PS50833"/>
    </source>
</evidence>
<evidence type="ECO:0000313" key="4">
    <source>
        <dbReference type="Proteomes" id="UP000007797"/>
    </source>
</evidence>
<feature type="region of interest" description="Disordered" evidence="1">
    <location>
        <begin position="39"/>
        <end position="61"/>
    </location>
</feature>
<dbReference type="PANTHER" id="PTHR22734:SF3">
    <property type="entry name" value="RIBOSOME PRODUCTION FACTOR 1"/>
    <property type="match status" value="1"/>
</dbReference>
<dbReference type="GO" id="GO:0042134">
    <property type="term" value="F:rRNA primary transcript binding"/>
    <property type="evidence" value="ECO:0007669"/>
    <property type="project" value="InterPro"/>
</dbReference>
<accession>F4PWJ7</accession>